<dbReference type="PROSITE" id="PS51186">
    <property type="entry name" value="GNAT"/>
    <property type="match status" value="1"/>
</dbReference>
<dbReference type="OrthoDB" id="2233009at2"/>
<organism evidence="2 3">
    <name type="scientific">Aneurinibacillus thermoaerophilus</name>
    <dbReference type="NCBI Taxonomy" id="143495"/>
    <lineage>
        <taxon>Bacteria</taxon>
        <taxon>Bacillati</taxon>
        <taxon>Bacillota</taxon>
        <taxon>Bacilli</taxon>
        <taxon>Bacillales</taxon>
        <taxon>Paenibacillaceae</taxon>
        <taxon>Aneurinibacillus group</taxon>
        <taxon>Aneurinibacillus</taxon>
    </lineage>
</organism>
<evidence type="ECO:0000313" key="2">
    <source>
        <dbReference type="EMBL" id="SDH76980.1"/>
    </source>
</evidence>
<dbReference type="RefSeq" id="WP_091261415.1">
    <property type="nucleotide sequence ID" value="NZ_FNDE01000056.1"/>
</dbReference>
<protein>
    <submittedName>
        <fullName evidence="2">Acetyltransferase (GNAT) family protein</fullName>
    </submittedName>
</protein>
<feature type="non-terminal residue" evidence="2">
    <location>
        <position position="1"/>
    </location>
</feature>
<feature type="domain" description="N-acetyltransferase" evidence="1">
    <location>
        <begin position="14"/>
        <end position="167"/>
    </location>
</feature>
<evidence type="ECO:0000313" key="3">
    <source>
        <dbReference type="Proteomes" id="UP000198956"/>
    </source>
</evidence>
<name>A0A1G8F4B4_ANETH</name>
<gene>
    <name evidence="2" type="ORF">SAMN04489735_10561</name>
</gene>
<dbReference type="CDD" id="cd04301">
    <property type="entry name" value="NAT_SF"/>
    <property type="match status" value="1"/>
</dbReference>
<keyword evidence="2" id="KW-0808">Transferase</keyword>
<dbReference type="InterPro" id="IPR000182">
    <property type="entry name" value="GNAT_dom"/>
</dbReference>
<dbReference type="Pfam" id="PF00583">
    <property type="entry name" value="Acetyltransf_1"/>
    <property type="match status" value="1"/>
</dbReference>
<dbReference type="EMBL" id="FNDE01000056">
    <property type="protein sequence ID" value="SDH76980.1"/>
    <property type="molecule type" value="Genomic_DNA"/>
</dbReference>
<sequence>PLQKKNDVEFELQARLKEIQEEGHQLLEIERNNVGEIVIIYRQYFYDGDDDDLINIEAIVITKDGVRVPYPIMHVIRREKDRSLYIADIKVLGESINKGYGSLMMKHLLDIAKKDKERVMFVTGNMSSEGDEHRQRQIHFYKKCGFICHEEKILWINDGIELSTEQISDVFSRIVLADPQVFGIRE</sequence>
<dbReference type="Gene3D" id="3.40.630.30">
    <property type="match status" value="1"/>
</dbReference>
<dbReference type="GO" id="GO:0016747">
    <property type="term" value="F:acyltransferase activity, transferring groups other than amino-acyl groups"/>
    <property type="evidence" value="ECO:0007669"/>
    <property type="project" value="InterPro"/>
</dbReference>
<dbReference type="InterPro" id="IPR016181">
    <property type="entry name" value="Acyl_CoA_acyltransferase"/>
</dbReference>
<dbReference type="Proteomes" id="UP000198956">
    <property type="component" value="Unassembled WGS sequence"/>
</dbReference>
<dbReference type="AlphaFoldDB" id="A0A1G8F4B4"/>
<evidence type="ECO:0000259" key="1">
    <source>
        <dbReference type="PROSITE" id="PS51186"/>
    </source>
</evidence>
<reference evidence="2 3" key="1">
    <citation type="submission" date="2016-10" db="EMBL/GenBank/DDBJ databases">
        <authorList>
            <person name="de Groot N.N."/>
        </authorList>
    </citation>
    <scope>NUCLEOTIDE SEQUENCE [LARGE SCALE GENOMIC DNA]</scope>
    <source>
        <strain evidence="2 3">L 420-91</strain>
    </source>
</reference>
<accession>A0A1G8F4B4</accession>
<proteinExistence type="predicted"/>
<dbReference type="SUPFAM" id="SSF55729">
    <property type="entry name" value="Acyl-CoA N-acyltransferases (Nat)"/>
    <property type="match status" value="1"/>
</dbReference>